<name>A0ABX9QLH2_9BACT</name>
<evidence type="ECO:0000256" key="1">
    <source>
        <dbReference type="SAM" id="MobiDB-lite"/>
    </source>
</evidence>
<comment type="caution">
    <text evidence="2">The sequence shown here is derived from an EMBL/GenBank/DDBJ whole genome shotgun (WGS) entry which is preliminary data.</text>
</comment>
<protein>
    <submittedName>
        <fullName evidence="2">Type IV pili twitching motility protein PilT</fullName>
    </submittedName>
</protein>
<feature type="region of interest" description="Disordered" evidence="1">
    <location>
        <begin position="1"/>
        <end position="55"/>
    </location>
</feature>
<feature type="compositionally biased region" description="Acidic residues" evidence="1">
    <location>
        <begin position="46"/>
        <end position="55"/>
    </location>
</feature>
<feature type="compositionally biased region" description="Basic residues" evidence="1">
    <location>
        <begin position="1"/>
        <end position="10"/>
    </location>
</feature>
<evidence type="ECO:0000313" key="3">
    <source>
        <dbReference type="Proteomes" id="UP000278907"/>
    </source>
</evidence>
<gene>
    <name evidence="2" type="ORF">D7Y13_13140</name>
</gene>
<proteinExistence type="predicted"/>
<accession>A0ABX9QLH2</accession>
<reference evidence="2 3" key="1">
    <citation type="submission" date="2018-09" db="EMBL/GenBank/DDBJ databases">
        <authorList>
            <person name="Livingstone P.G."/>
            <person name="Whitworth D.E."/>
        </authorList>
    </citation>
    <scope>NUCLEOTIDE SEQUENCE [LARGE SCALE GENOMIC DNA]</scope>
    <source>
        <strain evidence="2 3">CA031B</strain>
    </source>
</reference>
<sequence length="55" mass="5598">ALDHAGRRRPPGTPPPGVVQGRPLPPQAARPPAPAPVPASAPAAGGDDDFQIERF</sequence>
<organism evidence="2 3">
    <name type="scientific">Corallococcus praedator</name>
    <dbReference type="NCBI Taxonomy" id="2316724"/>
    <lineage>
        <taxon>Bacteria</taxon>
        <taxon>Pseudomonadati</taxon>
        <taxon>Myxococcota</taxon>
        <taxon>Myxococcia</taxon>
        <taxon>Myxococcales</taxon>
        <taxon>Cystobacterineae</taxon>
        <taxon>Myxococcaceae</taxon>
        <taxon>Corallococcus</taxon>
    </lineage>
</organism>
<feature type="compositionally biased region" description="Pro residues" evidence="1">
    <location>
        <begin position="11"/>
        <end position="39"/>
    </location>
</feature>
<keyword evidence="3" id="KW-1185">Reference proteome</keyword>
<dbReference type="Proteomes" id="UP000278907">
    <property type="component" value="Unassembled WGS sequence"/>
</dbReference>
<evidence type="ECO:0000313" key="2">
    <source>
        <dbReference type="EMBL" id="RKI10093.1"/>
    </source>
</evidence>
<dbReference type="EMBL" id="RAWI01000079">
    <property type="protein sequence ID" value="RKI10093.1"/>
    <property type="molecule type" value="Genomic_DNA"/>
</dbReference>
<feature type="non-terminal residue" evidence="2">
    <location>
        <position position="1"/>
    </location>
</feature>